<gene>
    <name evidence="6" type="ORF">MNBD_ALPHA05-1195</name>
</gene>
<evidence type="ECO:0000256" key="2">
    <source>
        <dbReference type="ARBA" id="ARBA00022692"/>
    </source>
</evidence>
<evidence type="ECO:0000256" key="1">
    <source>
        <dbReference type="ARBA" id="ARBA00004167"/>
    </source>
</evidence>
<dbReference type="EMBL" id="UOEH01000332">
    <property type="protein sequence ID" value="VAW01261.1"/>
    <property type="molecule type" value="Genomic_DNA"/>
</dbReference>
<organism evidence="6">
    <name type="scientific">hydrothermal vent metagenome</name>
    <dbReference type="NCBI Taxonomy" id="652676"/>
    <lineage>
        <taxon>unclassified sequences</taxon>
        <taxon>metagenomes</taxon>
        <taxon>ecological metagenomes</taxon>
    </lineage>
</organism>
<feature type="domain" description="Translocation and assembly module TamB C-terminal" evidence="5">
    <location>
        <begin position="1"/>
        <end position="57"/>
    </location>
</feature>
<dbReference type="InterPro" id="IPR007452">
    <property type="entry name" value="TamB_C"/>
</dbReference>
<dbReference type="AlphaFoldDB" id="A0A3B0S588"/>
<evidence type="ECO:0000259" key="5">
    <source>
        <dbReference type="Pfam" id="PF04357"/>
    </source>
</evidence>
<evidence type="ECO:0000256" key="4">
    <source>
        <dbReference type="ARBA" id="ARBA00023136"/>
    </source>
</evidence>
<dbReference type="GO" id="GO:0009306">
    <property type="term" value="P:protein secretion"/>
    <property type="evidence" value="ECO:0007669"/>
    <property type="project" value="InterPro"/>
</dbReference>
<name>A0A3B0S588_9ZZZZ</name>
<reference evidence="6" key="1">
    <citation type="submission" date="2018-06" db="EMBL/GenBank/DDBJ databases">
        <authorList>
            <person name="Zhirakovskaya E."/>
        </authorList>
    </citation>
    <scope>NUCLEOTIDE SEQUENCE</scope>
</reference>
<accession>A0A3B0S588</accession>
<keyword evidence="4" id="KW-0472">Membrane</keyword>
<dbReference type="Pfam" id="PF04357">
    <property type="entry name" value="TamB"/>
    <property type="match status" value="1"/>
</dbReference>
<comment type="subcellular location">
    <subcellularLocation>
        <location evidence="1">Membrane</location>
        <topology evidence="1">Single-pass membrane protein</topology>
    </subcellularLocation>
</comment>
<protein>
    <recommendedName>
        <fullName evidence="5">Translocation and assembly module TamB C-terminal domain-containing protein</fullName>
    </recommendedName>
</protein>
<sequence>TVGKYVADGLFVTATQDAQGDNGSVRVQYEITDSITVETEVKQDGNQTVSANWKRDF</sequence>
<dbReference type="GO" id="GO:0005886">
    <property type="term" value="C:plasma membrane"/>
    <property type="evidence" value="ECO:0007669"/>
    <property type="project" value="InterPro"/>
</dbReference>
<feature type="non-terminal residue" evidence="6">
    <location>
        <position position="1"/>
    </location>
</feature>
<proteinExistence type="predicted"/>
<keyword evidence="3" id="KW-1133">Transmembrane helix</keyword>
<evidence type="ECO:0000313" key="6">
    <source>
        <dbReference type="EMBL" id="VAW01261.1"/>
    </source>
</evidence>
<evidence type="ECO:0000256" key="3">
    <source>
        <dbReference type="ARBA" id="ARBA00022989"/>
    </source>
</evidence>
<keyword evidence="2" id="KW-0812">Transmembrane</keyword>